<protein>
    <submittedName>
        <fullName evidence="2">Uncharacterized protein</fullName>
    </submittedName>
</protein>
<proteinExistence type="predicted"/>
<gene>
    <name evidence="2" type="ORF">HPULCUR_001124</name>
</gene>
<evidence type="ECO:0000256" key="1">
    <source>
        <dbReference type="SAM" id="MobiDB-lite"/>
    </source>
</evidence>
<dbReference type="Proteomes" id="UP001476247">
    <property type="component" value="Unassembled WGS sequence"/>
</dbReference>
<name>A0ABP9XLT0_9FUNG</name>
<sequence>MKQNTYVITLDEEEYNRLPLNTAINTTPPSMTDYGSLSSDFTYFQAASPSTRSSPAASTISPNDDDEGLYLLWTHQLLRERGYTPSSCKLNGDENDEDDDNYSIDSSITDSSVGPLETFVSTHQINNNTTTRSQSKSIFSSYTPSWLASCFPNC</sequence>
<keyword evidence="3" id="KW-1185">Reference proteome</keyword>
<accession>A0ABP9XLT0</accession>
<dbReference type="EMBL" id="BAABUJ010000005">
    <property type="protein sequence ID" value="GAA5795762.1"/>
    <property type="molecule type" value="Genomic_DNA"/>
</dbReference>
<evidence type="ECO:0000313" key="2">
    <source>
        <dbReference type="EMBL" id="GAA5795762.1"/>
    </source>
</evidence>
<feature type="compositionally biased region" description="Acidic residues" evidence="1">
    <location>
        <begin position="93"/>
        <end position="102"/>
    </location>
</feature>
<organism evidence="2 3">
    <name type="scientific">Helicostylum pulchrum</name>
    <dbReference type="NCBI Taxonomy" id="562976"/>
    <lineage>
        <taxon>Eukaryota</taxon>
        <taxon>Fungi</taxon>
        <taxon>Fungi incertae sedis</taxon>
        <taxon>Mucoromycota</taxon>
        <taxon>Mucoromycotina</taxon>
        <taxon>Mucoromycetes</taxon>
        <taxon>Mucorales</taxon>
        <taxon>Mucorineae</taxon>
        <taxon>Mucoraceae</taxon>
        <taxon>Helicostylum</taxon>
    </lineage>
</organism>
<feature type="region of interest" description="Disordered" evidence="1">
    <location>
        <begin position="83"/>
        <end position="102"/>
    </location>
</feature>
<reference evidence="2 3" key="1">
    <citation type="submission" date="2024-04" db="EMBL/GenBank/DDBJ databases">
        <title>genome sequences of Mucor flavus KT1a and Helicostylum pulchrum KT1b strains isolation_sourced from the surface of a dry-aged beef.</title>
        <authorList>
            <person name="Toyotome T."/>
            <person name="Hosono M."/>
            <person name="Torimaru M."/>
            <person name="Fukuda K."/>
            <person name="Mikami N."/>
        </authorList>
    </citation>
    <scope>NUCLEOTIDE SEQUENCE [LARGE SCALE GENOMIC DNA]</scope>
    <source>
        <strain evidence="2 3">KT1b</strain>
    </source>
</reference>
<evidence type="ECO:0000313" key="3">
    <source>
        <dbReference type="Proteomes" id="UP001476247"/>
    </source>
</evidence>
<comment type="caution">
    <text evidence="2">The sequence shown here is derived from an EMBL/GenBank/DDBJ whole genome shotgun (WGS) entry which is preliminary data.</text>
</comment>